<protein>
    <recommendedName>
        <fullName evidence="5">Large ribosomal subunit protein bL25</fullName>
    </recommendedName>
    <alternativeName>
        <fullName evidence="5">General stress protein CTC</fullName>
    </alternativeName>
</protein>
<feature type="region of interest" description="Disordered" evidence="6">
    <location>
        <begin position="185"/>
        <end position="224"/>
    </location>
</feature>
<dbReference type="RefSeq" id="WP_111349592.1">
    <property type="nucleotide sequence ID" value="NZ_QHHQ01000005.1"/>
</dbReference>
<accession>A0A8B2NLK4</accession>
<evidence type="ECO:0000256" key="1">
    <source>
        <dbReference type="ARBA" id="ARBA00022730"/>
    </source>
</evidence>
<dbReference type="GO" id="GO:0008097">
    <property type="term" value="F:5S rRNA binding"/>
    <property type="evidence" value="ECO:0007669"/>
    <property type="project" value="InterPro"/>
</dbReference>
<sequence length="224" mass="23846">MAAGFELKAEVRERTGKGAARALRRTDMIPAVIYGNNEPPVAIAIPWKPTSMALYAGGFKTHVWTLDVGGKKVQVLARDYQRDPVRERLLHVDFLRVTARSRVTVDVPVAIVGEDECPGLTQQDGVLNLVHHTLTVEAGATAIPEHIEVSIAGLEIGAHVMSDQVTLPSGVNFTTDEPFPIATITAPVAEPVEEEETEEGAEGEAEGADESAEGGEGAAESDSE</sequence>
<comment type="caution">
    <text evidence="9">The sequence shown here is derived from an EMBL/GenBank/DDBJ whole genome shotgun (WGS) entry which is preliminary data.</text>
</comment>
<evidence type="ECO:0000256" key="4">
    <source>
        <dbReference type="ARBA" id="ARBA00023274"/>
    </source>
</evidence>
<name>A0A8B2NLK4_9HYPH</name>
<keyword evidence="2 5" id="KW-0694">RNA-binding</keyword>
<dbReference type="InterPro" id="IPR011035">
    <property type="entry name" value="Ribosomal_bL25/Gln-tRNA_synth"/>
</dbReference>
<dbReference type="Proteomes" id="UP000249590">
    <property type="component" value="Unassembled WGS sequence"/>
</dbReference>
<keyword evidence="10" id="KW-1185">Reference proteome</keyword>
<dbReference type="Gene3D" id="2.170.120.20">
    <property type="entry name" value="Ribosomal protein L25, beta domain"/>
    <property type="match status" value="1"/>
</dbReference>
<keyword evidence="4 5" id="KW-0687">Ribonucleoprotein</keyword>
<dbReference type="OrthoDB" id="9806411at2"/>
<dbReference type="InterPro" id="IPR020056">
    <property type="entry name" value="Rbsml_bL25/Gln-tRNA_synth_N"/>
</dbReference>
<feature type="compositionally biased region" description="Acidic residues" evidence="6">
    <location>
        <begin position="191"/>
        <end position="224"/>
    </location>
</feature>
<comment type="similarity">
    <text evidence="5">Belongs to the bacterial ribosomal protein bL25 family. CTC subfamily.</text>
</comment>
<evidence type="ECO:0000313" key="9">
    <source>
        <dbReference type="EMBL" id="RAH99410.1"/>
    </source>
</evidence>
<dbReference type="SUPFAM" id="SSF50715">
    <property type="entry name" value="Ribosomal protein L25-like"/>
    <property type="match status" value="1"/>
</dbReference>
<dbReference type="InterPro" id="IPR001021">
    <property type="entry name" value="Ribosomal_bL25_long"/>
</dbReference>
<evidence type="ECO:0000259" key="7">
    <source>
        <dbReference type="Pfam" id="PF01386"/>
    </source>
</evidence>
<evidence type="ECO:0000256" key="2">
    <source>
        <dbReference type="ARBA" id="ARBA00022884"/>
    </source>
</evidence>
<dbReference type="InterPro" id="IPR029751">
    <property type="entry name" value="Ribosomal_L25_dom"/>
</dbReference>
<dbReference type="GO" id="GO:0003735">
    <property type="term" value="F:structural constituent of ribosome"/>
    <property type="evidence" value="ECO:0007669"/>
    <property type="project" value="InterPro"/>
</dbReference>
<keyword evidence="1 5" id="KW-0699">rRNA-binding</keyword>
<comment type="function">
    <text evidence="5">This is one of the proteins that binds to the 5S RNA in the ribosome where it forms part of the central protuberance.</text>
</comment>
<dbReference type="InterPro" id="IPR037121">
    <property type="entry name" value="Ribosomal_bL25_C"/>
</dbReference>
<dbReference type="InterPro" id="IPR020057">
    <property type="entry name" value="Ribosomal_bL25_b-dom"/>
</dbReference>
<dbReference type="PANTHER" id="PTHR33284:SF1">
    <property type="entry name" value="RIBOSOMAL PROTEIN L25_GLN-TRNA SYNTHETASE, ANTI-CODON-BINDING DOMAIN-CONTAINING PROTEIN"/>
    <property type="match status" value="1"/>
</dbReference>
<dbReference type="AlphaFoldDB" id="A0A8B2NLK4"/>
<comment type="subunit">
    <text evidence="5">Part of the 50S ribosomal subunit; part of the 5S rRNA/L5/L18/L25 subcomplex. Contacts the 5S rRNA. Binds to the 5S rRNA independently of L5 and L18.</text>
</comment>
<dbReference type="InterPro" id="IPR020930">
    <property type="entry name" value="Ribosomal_uL5_bac-type"/>
</dbReference>
<dbReference type="EMBL" id="QHHQ01000005">
    <property type="protein sequence ID" value="RAH99410.1"/>
    <property type="molecule type" value="Genomic_DNA"/>
</dbReference>
<reference evidence="9 10" key="1">
    <citation type="submission" date="2018-05" db="EMBL/GenBank/DDBJ databases">
        <title>Acuticoccus sediminis sp. nov., isolated from deep-sea sediment of Indian Ocean.</title>
        <authorList>
            <person name="Liu X."/>
            <person name="Lai Q."/>
            <person name="Du Y."/>
            <person name="Sun F."/>
            <person name="Zhang X."/>
            <person name="Wang S."/>
            <person name="Shao Z."/>
        </authorList>
    </citation>
    <scope>NUCLEOTIDE SEQUENCE [LARGE SCALE GENOMIC DNA]</scope>
    <source>
        <strain evidence="9 10">PTG4-2</strain>
    </source>
</reference>
<keyword evidence="3 5" id="KW-0689">Ribosomal protein</keyword>
<dbReference type="CDD" id="cd00495">
    <property type="entry name" value="Ribosomal_L25_TL5_CTC"/>
    <property type="match status" value="1"/>
</dbReference>
<dbReference type="HAMAP" id="MF_01334">
    <property type="entry name" value="Ribosomal_bL25_CTC"/>
    <property type="match status" value="1"/>
</dbReference>
<dbReference type="Gene3D" id="2.40.240.10">
    <property type="entry name" value="Ribosomal Protein L25, Chain P"/>
    <property type="match status" value="1"/>
</dbReference>
<dbReference type="Pfam" id="PF01386">
    <property type="entry name" value="Ribosomal_L25p"/>
    <property type="match status" value="1"/>
</dbReference>
<proteinExistence type="inferred from homology"/>
<evidence type="ECO:0000256" key="6">
    <source>
        <dbReference type="SAM" id="MobiDB-lite"/>
    </source>
</evidence>
<dbReference type="GO" id="GO:0022625">
    <property type="term" value="C:cytosolic large ribosomal subunit"/>
    <property type="evidence" value="ECO:0007669"/>
    <property type="project" value="TreeGrafter"/>
</dbReference>
<dbReference type="Pfam" id="PF14693">
    <property type="entry name" value="Ribosomal_TL5_C"/>
    <property type="match status" value="1"/>
</dbReference>
<dbReference type="NCBIfam" id="NF004128">
    <property type="entry name" value="PRK05618.1-2"/>
    <property type="match status" value="1"/>
</dbReference>
<feature type="domain" description="Large ribosomal subunit protein bL25 L25" evidence="7">
    <location>
        <begin position="7"/>
        <end position="94"/>
    </location>
</feature>
<dbReference type="GO" id="GO:0006412">
    <property type="term" value="P:translation"/>
    <property type="evidence" value="ECO:0007669"/>
    <property type="project" value="UniProtKB-UniRule"/>
</dbReference>
<evidence type="ECO:0000259" key="8">
    <source>
        <dbReference type="Pfam" id="PF14693"/>
    </source>
</evidence>
<dbReference type="PANTHER" id="PTHR33284">
    <property type="entry name" value="RIBOSOMAL PROTEIN L25/GLN-TRNA SYNTHETASE, ANTI-CODON-BINDING DOMAIN-CONTAINING PROTEIN"/>
    <property type="match status" value="1"/>
</dbReference>
<gene>
    <name evidence="5" type="primary">rplY</name>
    <name evidence="5" type="synonym">ctc</name>
    <name evidence="9" type="ORF">DLJ53_23075</name>
</gene>
<dbReference type="NCBIfam" id="NF004612">
    <property type="entry name" value="PRK05943.1"/>
    <property type="match status" value="1"/>
</dbReference>
<evidence type="ECO:0000256" key="3">
    <source>
        <dbReference type="ARBA" id="ARBA00022980"/>
    </source>
</evidence>
<evidence type="ECO:0000313" key="10">
    <source>
        <dbReference type="Proteomes" id="UP000249590"/>
    </source>
</evidence>
<dbReference type="NCBIfam" id="TIGR00731">
    <property type="entry name" value="bL25_bact_ctc"/>
    <property type="match status" value="1"/>
</dbReference>
<evidence type="ECO:0000256" key="5">
    <source>
        <dbReference type="HAMAP-Rule" id="MF_01334"/>
    </source>
</evidence>
<organism evidence="9 10">
    <name type="scientific">Acuticoccus sediminis</name>
    <dbReference type="NCBI Taxonomy" id="2184697"/>
    <lineage>
        <taxon>Bacteria</taxon>
        <taxon>Pseudomonadati</taxon>
        <taxon>Pseudomonadota</taxon>
        <taxon>Alphaproteobacteria</taxon>
        <taxon>Hyphomicrobiales</taxon>
        <taxon>Amorphaceae</taxon>
        <taxon>Acuticoccus</taxon>
    </lineage>
</organism>
<feature type="domain" description="Large ribosomal subunit protein bL25 beta" evidence="8">
    <location>
        <begin position="103"/>
        <end position="187"/>
    </location>
</feature>